<keyword evidence="3" id="KW-0808">Transferase</keyword>
<dbReference type="GO" id="GO:1901135">
    <property type="term" value="P:carbohydrate derivative metabolic process"/>
    <property type="evidence" value="ECO:0007669"/>
    <property type="project" value="UniProtKB-ARBA"/>
</dbReference>
<keyword evidence="4" id="KW-1185">Reference proteome</keyword>
<dbReference type="SUPFAM" id="SSF53756">
    <property type="entry name" value="UDP-Glycosyltransferase/glycogen phosphorylase"/>
    <property type="match status" value="1"/>
</dbReference>
<proteinExistence type="predicted"/>
<feature type="domain" description="Glycosyl transferase family 1" evidence="1">
    <location>
        <begin position="188"/>
        <end position="354"/>
    </location>
</feature>
<dbReference type="Pfam" id="PF13439">
    <property type="entry name" value="Glyco_transf_4"/>
    <property type="match status" value="1"/>
</dbReference>
<name>A0A7U6GKP0_9GAMM</name>
<reference evidence="3 4" key="1">
    <citation type="journal article" date="2014" name="PLoS ONE">
        <title>Physiological and genomic features of a novel sulfur-oxidizing gammaproteobacterium belonging to a previously uncultivated symbiotic lineage isolated from a hydrothermal vent.</title>
        <authorList>
            <person name="Nunoura T."/>
            <person name="Takaki Y."/>
            <person name="Kazama H."/>
            <person name="Kakuta J."/>
            <person name="Shimamura S."/>
            <person name="Makita H."/>
            <person name="Hirai M."/>
            <person name="Miyazaki M."/>
            <person name="Takai K."/>
        </authorList>
    </citation>
    <scope>NUCLEOTIDE SEQUENCE [LARGE SCALE GENOMIC DNA]</scope>
    <source>
        <strain evidence="3 4">Hiromi1</strain>
    </source>
</reference>
<dbReference type="Pfam" id="PF00534">
    <property type="entry name" value="Glycos_transf_1"/>
    <property type="match status" value="1"/>
</dbReference>
<dbReference type="RefSeq" id="WP_041069098.1">
    <property type="nucleotide sequence ID" value="NZ_AP012273.1"/>
</dbReference>
<accession>A0A7U6GKP0</accession>
<dbReference type="PANTHER" id="PTHR12526">
    <property type="entry name" value="GLYCOSYLTRANSFERASE"/>
    <property type="match status" value="1"/>
</dbReference>
<dbReference type="AlphaFoldDB" id="A0A7U6GKP0"/>
<dbReference type="InterPro" id="IPR001296">
    <property type="entry name" value="Glyco_trans_1"/>
</dbReference>
<dbReference type="EMBL" id="AP012273">
    <property type="protein sequence ID" value="BAO45448.1"/>
    <property type="molecule type" value="Genomic_DNA"/>
</dbReference>
<dbReference type="KEGG" id="tbn:TBH_C2542"/>
<dbReference type="PANTHER" id="PTHR12526:SF630">
    <property type="entry name" value="GLYCOSYLTRANSFERASE"/>
    <property type="match status" value="1"/>
</dbReference>
<gene>
    <name evidence="3" type="ORF">TBH_C2542</name>
</gene>
<sequence>MSRTGKTRRKILFINSSLGMGGIETLLLELCRDMKTQGCYEPGICIFETEGVLQNEYEALGVPVYIIPKKPGLDYSLPFKIRRLIRKEHYDLVHVHNQMSWLYGGTGAILARRPLVYTEHTSLEKFTPEQQRKLKTILFWIGRKTAQVTTVAKHLIPSLEKDLGIPGDRITNIYNGIDPEPYQLEIDRARKLEELGLPADSRVVGIVASLTQAKDHVTLLRAFARVLQDVPAAQLLVAGQGPLKEQIVAETAALGIGGHVHFLGVRRDIPELLQVFDIFTLSSLIEGLPISLLEAMASGCPIVATRIPGVDELVDEKSGILVPHSHPEELAAALVRVLVDDELAHSLGNGGRQRILDEFSFEGMIKAYLSCYDKALGGPCGEETA</sequence>
<organism evidence="3 4">
    <name type="scientific">Thiolapillus brandeum</name>
    <dbReference type="NCBI Taxonomy" id="1076588"/>
    <lineage>
        <taxon>Bacteria</taxon>
        <taxon>Pseudomonadati</taxon>
        <taxon>Pseudomonadota</taxon>
        <taxon>Gammaproteobacteria</taxon>
        <taxon>Chromatiales</taxon>
        <taxon>Sedimenticolaceae</taxon>
        <taxon>Thiolapillus</taxon>
    </lineage>
</organism>
<feature type="domain" description="Glycosyltransferase subfamily 4-like N-terminal" evidence="2">
    <location>
        <begin position="20"/>
        <end position="180"/>
    </location>
</feature>
<protein>
    <submittedName>
        <fullName evidence="3">Glycosyl transferase family 1</fullName>
    </submittedName>
</protein>
<dbReference type="Proteomes" id="UP000031631">
    <property type="component" value="Chromosome"/>
</dbReference>
<dbReference type="GO" id="GO:0016757">
    <property type="term" value="F:glycosyltransferase activity"/>
    <property type="evidence" value="ECO:0007669"/>
    <property type="project" value="InterPro"/>
</dbReference>
<dbReference type="InterPro" id="IPR028098">
    <property type="entry name" value="Glyco_trans_4-like_N"/>
</dbReference>
<dbReference type="Gene3D" id="3.40.50.2000">
    <property type="entry name" value="Glycogen Phosphorylase B"/>
    <property type="match status" value="2"/>
</dbReference>
<evidence type="ECO:0000313" key="3">
    <source>
        <dbReference type="EMBL" id="BAO45448.1"/>
    </source>
</evidence>
<evidence type="ECO:0000259" key="1">
    <source>
        <dbReference type="Pfam" id="PF00534"/>
    </source>
</evidence>
<dbReference type="OrthoDB" id="9775208at2"/>
<evidence type="ECO:0000259" key="2">
    <source>
        <dbReference type="Pfam" id="PF13439"/>
    </source>
</evidence>
<evidence type="ECO:0000313" key="4">
    <source>
        <dbReference type="Proteomes" id="UP000031631"/>
    </source>
</evidence>